<evidence type="ECO:0008006" key="5">
    <source>
        <dbReference type="Google" id="ProtNLM"/>
    </source>
</evidence>
<dbReference type="GO" id="GO:0005829">
    <property type="term" value="C:cytosol"/>
    <property type="evidence" value="ECO:0007669"/>
    <property type="project" value="TreeGrafter"/>
</dbReference>
<dbReference type="PANTHER" id="PTHR42901:SF1">
    <property type="entry name" value="ALCOHOL DEHYDROGENASE"/>
    <property type="match status" value="1"/>
</dbReference>
<comment type="caution">
    <text evidence="3">The sequence shown here is derived from an EMBL/GenBank/DDBJ whole genome shotgun (WGS) entry which is preliminary data.</text>
</comment>
<proteinExistence type="inferred from homology"/>
<dbReference type="Pfam" id="PF00106">
    <property type="entry name" value="adh_short"/>
    <property type="match status" value="1"/>
</dbReference>
<gene>
    <name evidence="3" type="ORF">A3D62_00155</name>
</gene>
<accession>A0A1F6D181</accession>
<evidence type="ECO:0000256" key="1">
    <source>
        <dbReference type="ARBA" id="ARBA00006484"/>
    </source>
</evidence>
<evidence type="ECO:0000256" key="2">
    <source>
        <dbReference type="ARBA" id="ARBA00023002"/>
    </source>
</evidence>
<evidence type="ECO:0000313" key="3">
    <source>
        <dbReference type="EMBL" id="OGG55186.1"/>
    </source>
</evidence>
<dbReference type="GO" id="GO:0016491">
    <property type="term" value="F:oxidoreductase activity"/>
    <property type="evidence" value="ECO:0007669"/>
    <property type="project" value="UniProtKB-KW"/>
</dbReference>
<dbReference type="PANTHER" id="PTHR42901">
    <property type="entry name" value="ALCOHOL DEHYDROGENASE"/>
    <property type="match status" value="1"/>
</dbReference>
<sequence>MNDLSGKRVLITGVGIKPVGFVFKDIATGQPSHTAVVVEGKECKANIGAATALECAKAGAIVHLVARTESKLQIVKKWIEESVAGAQVEYSTVDLSDISSLEKLIASIPDDLTLYWVQSVGLGAGTVQVKDDNPYLPIDDLSEDLIEAELSVLKNTVSLLRLLLPRFRNQKETRVCVVSSMSAIRSVISGSMHMAAKGAISRFANAAMIELDSDKIFITDVRPGIVDTGMYDSKIVQETVAMMGKNYGYDYSKTNIYCAPPSAVGKAIVNALISEAHITSINMVARGQWPHEGS</sequence>
<dbReference type="InterPro" id="IPR036291">
    <property type="entry name" value="NAD(P)-bd_dom_sf"/>
</dbReference>
<keyword evidence="2" id="KW-0560">Oxidoreductase</keyword>
<dbReference type="CDD" id="cd05233">
    <property type="entry name" value="SDR_c"/>
    <property type="match status" value="1"/>
</dbReference>
<dbReference type="InterPro" id="IPR002347">
    <property type="entry name" value="SDR_fam"/>
</dbReference>
<comment type="similarity">
    <text evidence="1">Belongs to the short-chain dehydrogenases/reductases (SDR) family.</text>
</comment>
<dbReference type="EMBL" id="MFLC01000011">
    <property type="protein sequence ID" value="OGG55186.1"/>
    <property type="molecule type" value="Genomic_DNA"/>
</dbReference>
<protein>
    <recommendedName>
        <fullName evidence="5">Short-chain dehydrogenase</fullName>
    </recommendedName>
</protein>
<evidence type="ECO:0000313" key="4">
    <source>
        <dbReference type="Proteomes" id="UP000177659"/>
    </source>
</evidence>
<organism evidence="3 4">
    <name type="scientific">Candidatus Kaiserbacteria bacterium RIFCSPHIGHO2_02_FULL_49_11</name>
    <dbReference type="NCBI Taxonomy" id="1798489"/>
    <lineage>
        <taxon>Bacteria</taxon>
        <taxon>Candidatus Kaiseribacteriota</taxon>
    </lineage>
</organism>
<reference evidence="3 4" key="1">
    <citation type="journal article" date="2016" name="Nat. Commun.">
        <title>Thousands of microbial genomes shed light on interconnected biogeochemical processes in an aquifer system.</title>
        <authorList>
            <person name="Anantharaman K."/>
            <person name="Brown C.T."/>
            <person name="Hug L.A."/>
            <person name="Sharon I."/>
            <person name="Castelle C.J."/>
            <person name="Probst A.J."/>
            <person name="Thomas B.C."/>
            <person name="Singh A."/>
            <person name="Wilkins M.J."/>
            <person name="Karaoz U."/>
            <person name="Brodie E.L."/>
            <person name="Williams K.H."/>
            <person name="Hubbard S.S."/>
            <person name="Banfield J.F."/>
        </authorList>
    </citation>
    <scope>NUCLEOTIDE SEQUENCE [LARGE SCALE GENOMIC DNA]</scope>
</reference>
<dbReference type="SUPFAM" id="SSF51735">
    <property type="entry name" value="NAD(P)-binding Rossmann-fold domains"/>
    <property type="match status" value="1"/>
</dbReference>
<dbReference type="Gene3D" id="3.40.50.720">
    <property type="entry name" value="NAD(P)-binding Rossmann-like Domain"/>
    <property type="match status" value="1"/>
</dbReference>
<dbReference type="Proteomes" id="UP000177659">
    <property type="component" value="Unassembled WGS sequence"/>
</dbReference>
<name>A0A1F6D181_9BACT</name>
<dbReference type="AlphaFoldDB" id="A0A1F6D181"/>